<evidence type="ECO:0000313" key="2">
    <source>
        <dbReference type="EMBL" id="MXO03107.1"/>
    </source>
</evidence>
<dbReference type="Proteomes" id="UP000440304">
    <property type="component" value="Unassembled WGS sequence"/>
</dbReference>
<keyword evidence="1" id="KW-0812">Transmembrane</keyword>
<sequence>QQTGGKGDSVAVALTHQFGRLIVFSVPVFVYLWTMRAVMRFFMRSMLLMDDARQRQTMLETYFMLTGSGRADERDRPLILWALFRQTPGHGSDGVEPPDFTEVINAGMKRGSGGE</sequence>
<evidence type="ECO:0000256" key="1">
    <source>
        <dbReference type="SAM" id="Phobius"/>
    </source>
</evidence>
<organism evidence="2 3">
    <name type="scientific">Shinella zoogloeoides</name>
    <name type="common">Crabtreella saccharophila</name>
    <dbReference type="NCBI Taxonomy" id="352475"/>
    <lineage>
        <taxon>Bacteria</taxon>
        <taxon>Pseudomonadati</taxon>
        <taxon>Pseudomonadota</taxon>
        <taxon>Alphaproteobacteria</taxon>
        <taxon>Hyphomicrobiales</taxon>
        <taxon>Rhizobiaceae</taxon>
        <taxon>Shinella</taxon>
    </lineage>
</organism>
<evidence type="ECO:0000313" key="3">
    <source>
        <dbReference type="Proteomes" id="UP000440304"/>
    </source>
</evidence>
<comment type="caution">
    <text evidence="2">The sequence shown here is derived from an EMBL/GenBank/DDBJ whole genome shotgun (WGS) entry which is preliminary data.</text>
</comment>
<feature type="transmembrane region" description="Helical" evidence="1">
    <location>
        <begin position="18"/>
        <end position="39"/>
    </location>
</feature>
<dbReference type="RefSeq" id="WP_160788240.1">
    <property type="nucleotide sequence ID" value="NZ_WUML01000062.1"/>
</dbReference>
<gene>
    <name evidence="2" type="ORF">GR156_22730</name>
</gene>
<reference evidence="2 3" key="1">
    <citation type="submission" date="2019-12" db="EMBL/GenBank/DDBJ databases">
        <title>Shinella granuli gen. nov., sp. nov., and proposal of the reclassification of Zoogloea ramigera ATCC 19623 as Shinella zoogloeoides sp. nov.</title>
        <authorList>
            <person name="Gao J."/>
        </authorList>
    </citation>
    <scope>NUCLEOTIDE SEQUENCE [LARGE SCALE GENOMIC DNA]</scope>
    <source>
        <strain evidence="2 3">DSM 287</strain>
    </source>
</reference>
<dbReference type="OrthoDB" id="8365671at2"/>
<keyword evidence="1" id="KW-1133">Transmembrane helix</keyword>
<protein>
    <submittedName>
        <fullName evidence="2">Uncharacterized protein</fullName>
    </submittedName>
</protein>
<keyword evidence="1" id="KW-0472">Membrane</keyword>
<dbReference type="EMBL" id="WUML01000062">
    <property type="protein sequence ID" value="MXO03107.1"/>
    <property type="molecule type" value="Genomic_DNA"/>
</dbReference>
<feature type="non-terminal residue" evidence="2">
    <location>
        <position position="1"/>
    </location>
</feature>
<proteinExistence type="predicted"/>
<name>A0A6N8TIH7_SHIZO</name>
<accession>A0A6N8TIH7</accession>
<dbReference type="AlphaFoldDB" id="A0A6N8TIH7"/>